<evidence type="ECO:0000313" key="3">
    <source>
        <dbReference type="EMBL" id="KAJ3841150.1"/>
    </source>
</evidence>
<proteinExistence type="predicted"/>
<feature type="region of interest" description="Disordered" evidence="1">
    <location>
        <begin position="28"/>
        <end position="290"/>
    </location>
</feature>
<evidence type="ECO:0000313" key="4">
    <source>
        <dbReference type="Proteomes" id="UP001163846"/>
    </source>
</evidence>
<feature type="compositionally biased region" description="Basic and acidic residues" evidence="1">
    <location>
        <begin position="34"/>
        <end position="46"/>
    </location>
</feature>
<name>A0AA38PEF3_9AGAR</name>
<dbReference type="Proteomes" id="UP001163846">
    <property type="component" value="Unassembled WGS sequence"/>
</dbReference>
<feature type="compositionally biased region" description="Low complexity" evidence="1">
    <location>
        <begin position="146"/>
        <end position="159"/>
    </location>
</feature>
<feature type="signal peptide" evidence="2">
    <location>
        <begin position="1"/>
        <end position="20"/>
    </location>
</feature>
<feature type="compositionally biased region" description="Pro residues" evidence="1">
    <location>
        <begin position="203"/>
        <end position="219"/>
    </location>
</feature>
<reference evidence="3" key="1">
    <citation type="submission" date="2022-08" db="EMBL/GenBank/DDBJ databases">
        <authorList>
            <consortium name="DOE Joint Genome Institute"/>
            <person name="Min B."/>
            <person name="Riley R."/>
            <person name="Sierra-Patev S."/>
            <person name="Naranjo-Ortiz M."/>
            <person name="Looney B."/>
            <person name="Konkel Z."/>
            <person name="Slot J.C."/>
            <person name="Sakamoto Y."/>
            <person name="Steenwyk J.L."/>
            <person name="Rokas A."/>
            <person name="Carro J."/>
            <person name="Camarero S."/>
            <person name="Ferreira P."/>
            <person name="Molpeceres G."/>
            <person name="Ruiz-Duenas F.J."/>
            <person name="Serrano A."/>
            <person name="Henrissat B."/>
            <person name="Drula E."/>
            <person name="Hughes K.W."/>
            <person name="Mata J.L."/>
            <person name="Ishikawa N.K."/>
            <person name="Vargas-Isla R."/>
            <person name="Ushijima S."/>
            <person name="Smith C.A."/>
            <person name="Ahrendt S."/>
            <person name="Andreopoulos W."/>
            <person name="He G."/>
            <person name="Labutti K."/>
            <person name="Lipzen A."/>
            <person name="Ng V."/>
            <person name="Sandor L."/>
            <person name="Barry K."/>
            <person name="Martinez A.T."/>
            <person name="Xiao Y."/>
            <person name="Gibbons J.G."/>
            <person name="Terashima K."/>
            <person name="Hibbett D.S."/>
            <person name="Grigoriev I.V."/>
        </authorList>
    </citation>
    <scope>NUCLEOTIDE SEQUENCE</scope>
    <source>
        <strain evidence="3">TFB9207</strain>
    </source>
</reference>
<feature type="chain" id="PRO_5041271357" evidence="2">
    <location>
        <begin position="21"/>
        <end position="290"/>
    </location>
</feature>
<dbReference type="EMBL" id="MU806050">
    <property type="protein sequence ID" value="KAJ3841150.1"/>
    <property type="molecule type" value="Genomic_DNA"/>
</dbReference>
<protein>
    <submittedName>
        <fullName evidence="3">Uncharacterized protein</fullName>
    </submittedName>
</protein>
<dbReference type="AlphaFoldDB" id="A0AA38PEF3"/>
<accession>A0AA38PEF3</accession>
<gene>
    <name evidence="3" type="ORF">F5878DRAFT_30579</name>
</gene>
<organism evidence="3 4">
    <name type="scientific">Lentinula raphanica</name>
    <dbReference type="NCBI Taxonomy" id="153919"/>
    <lineage>
        <taxon>Eukaryota</taxon>
        <taxon>Fungi</taxon>
        <taxon>Dikarya</taxon>
        <taxon>Basidiomycota</taxon>
        <taxon>Agaricomycotina</taxon>
        <taxon>Agaricomycetes</taxon>
        <taxon>Agaricomycetidae</taxon>
        <taxon>Agaricales</taxon>
        <taxon>Marasmiineae</taxon>
        <taxon>Omphalotaceae</taxon>
        <taxon>Lentinula</taxon>
    </lineage>
</organism>
<feature type="compositionally biased region" description="Polar residues" evidence="1">
    <location>
        <begin position="190"/>
        <end position="201"/>
    </location>
</feature>
<keyword evidence="2" id="KW-0732">Signal</keyword>
<keyword evidence="4" id="KW-1185">Reference proteome</keyword>
<comment type="caution">
    <text evidence="3">The sequence shown here is derived from an EMBL/GenBank/DDBJ whole genome shotgun (WGS) entry which is preliminary data.</text>
</comment>
<feature type="compositionally biased region" description="Pro residues" evidence="1">
    <location>
        <begin position="112"/>
        <end position="126"/>
    </location>
</feature>
<evidence type="ECO:0000256" key="1">
    <source>
        <dbReference type="SAM" id="MobiDB-lite"/>
    </source>
</evidence>
<feature type="compositionally biased region" description="Low complexity" evidence="1">
    <location>
        <begin position="49"/>
        <end position="61"/>
    </location>
</feature>
<evidence type="ECO:0000256" key="2">
    <source>
        <dbReference type="SAM" id="SignalP"/>
    </source>
</evidence>
<sequence>MRPTTTHFLITLAYVKLVASLNIPPHVQSASNHEVSHSKRGSEEGKAQGSTSSSGHPSGSSPAHDEEAELEALMKLPKEELISKFPAPPGHTFESSQSASQGGARPSIYNHPPGPPPSGPLPPDPPRNNQASHSKRGTQEGNAQGPSTSSSGNPSSSSPAHDEDAELEALMKLPKEELISKFPAPPGHTFESSGTRSSIYNQPPGPPPSGPLPPTPPHKAPLSGHPPAQDPPSGQALKKRGYNEPVGANHASKTTLDSAAAVDEGQSPGSKETRTTKVHNRRRIVDWDLD</sequence>